<evidence type="ECO:0000256" key="11">
    <source>
        <dbReference type="ARBA" id="ARBA00022989"/>
    </source>
</evidence>
<dbReference type="CDD" id="cd00082">
    <property type="entry name" value="HisKA"/>
    <property type="match status" value="1"/>
</dbReference>
<dbReference type="SMART" id="SM00304">
    <property type="entry name" value="HAMP"/>
    <property type="match status" value="1"/>
</dbReference>
<evidence type="ECO:0000259" key="15">
    <source>
        <dbReference type="PROSITE" id="PS50109"/>
    </source>
</evidence>
<dbReference type="InterPro" id="IPR036097">
    <property type="entry name" value="HisK_dim/P_sf"/>
</dbReference>
<dbReference type="Gene3D" id="3.30.565.10">
    <property type="entry name" value="Histidine kinase-like ATPase, C-terminal domain"/>
    <property type="match status" value="1"/>
</dbReference>
<protein>
    <recommendedName>
        <fullName evidence="3">histidine kinase</fullName>
        <ecNumber evidence="3">2.7.13.3</ecNumber>
    </recommendedName>
</protein>
<keyword evidence="13 14" id="KW-0472">Membrane</keyword>
<evidence type="ECO:0000313" key="18">
    <source>
        <dbReference type="Proteomes" id="UP000285961"/>
    </source>
</evidence>
<dbReference type="SMART" id="SM00388">
    <property type="entry name" value="HisKA"/>
    <property type="match status" value="1"/>
</dbReference>
<dbReference type="PRINTS" id="PR00344">
    <property type="entry name" value="BCTRLSENSOR"/>
</dbReference>
<reference evidence="17 18" key="1">
    <citation type="journal article" date="2017" name="ISME J.">
        <title>Energy and carbon metabolisms in a deep terrestrial subsurface fluid microbial community.</title>
        <authorList>
            <person name="Momper L."/>
            <person name="Jungbluth S.P."/>
            <person name="Lee M.D."/>
            <person name="Amend J.P."/>
        </authorList>
    </citation>
    <scope>NUCLEOTIDE SEQUENCE [LARGE SCALE GENOMIC DNA]</scope>
    <source>
        <strain evidence="17">SURF_17</strain>
    </source>
</reference>
<evidence type="ECO:0000256" key="1">
    <source>
        <dbReference type="ARBA" id="ARBA00000085"/>
    </source>
</evidence>
<dbReference type="InterPro" id="IPR005467">
    <property type="entry name" value="His_kinase_dom"/>
</dbReference>
<keyword evidence="5" id="KW-0597">Phosphoprotein</keyword>
<dbReference type="InterPro" id="IPR050398">
    <property type="entry name" value="HssS/ArlS-like"/>
</dbReference>
<dbReference type="Pfam" id="PF02518">
    <property type="entry name" value="HATPase_c"/>
    <property type="match status" value="1"/>
</dbReference>
<keyword evidence="6" id="KW-0808">Transferase</keyword>
<accession>A0A419ESU4</accession>
<evidence type="ECO:0000256" key="4">
    <source>
        <dbReference type="ARBA" id="ARBA00022475"/>
    </source>
</evidence>
<dbReference type="Pfam" id="PF00672">
    <property type="entry name" value="HAMP"/>
    <property type="match status" value="1"/>
</dbReference>
<dbReference type="InterPro" id="IPR004358">
    <property type="entry name" value="Sig_transdc_His_kin-like_C"/>
</dbReference>
<keyword evidence="7 14" id="KW-0812">Transmembrane</keyword>
<evidence type="ECO:0000256" key="7">
    <source>
        <dbReference type="ARBA" id="ARBA00022692"/>
    </source>
</evidence>
<dbReference type="PANTHER" id="PTHR45528:SF1">
    <property type="entry name" value="SENSOR HISTIDINE KINASE CPXA"/>
    <property type="match status" value="1"/>
</dbReference>
<name>A0A419ESU4_9BACT</name>
<dbReference type="EMBL" id="QZKI01000111">
    <property type="protein sequence ID" value="RJP66755.1"/>
    <property type="molecule type" value="Genomic_DNA"/>
</dbReference>
<evidence type="ECO:0000256" key="5">
    <source>
        <dbReference type="ARBA" id="ARBA00022553"/>
    </source>
</evidence>
<evidence type="ECO:0000256" key="2">
    <source>
        <dbReference type="ARBA" id="ARBA00004651"/>
    </source>
</evidence>
<dbReference type="EC" id="2.7.13.3" evidence="3"/>
<feature type="transmembrane region" description="Helical" evidence="14">
    <location>
        <begin position="6"/>
        <end position="31"/>
    </location>
</feature>
<evidence type="ECO:0000313" key="17">
    <source>
        <dbReference type="EMBL" id="RJP66755.1"/>
    </source>
</evidence>
<keyword evidence="11 14" id="KW-1133">Transmembrane helix</keyword>
<dbReference type="GO" id="GO:0005886">
    <property type="term" value="C:plasma membrane"/>
    <property type="evidence" value="ECO:0007669"/>
    <property type="project" value="UniProtKB-SubCell"/>
</dbReference>
<proteinExistence type="predicted"/>
<feature type="domain" description="HAMP" evidence="16">
    <location>
        <begin position="185"/>
        <end position="237"/>
    </location>
</feature>
<dbReference type="InterPro" id="IPR036890">
    <property type="entry name" value="HATPase_C_sf"/>
</dbReference>
<evidence type="ECO:0000259" key="16">
    <source>
        <dbReference type="PROSITE" id="PS50885"/>
    </source>
</evidence>
<dbReference type="PANTHER" id="PTHR45528">
    <property type="entry name" value="SENSOR HISTIDINE KINASE CPXA"/>
    <property type="match status" value="1"/>
</dbReference>
<feature type="domain" description="Histidine kinase" evidence="15">
    <location>
        <begin position="257"/>
        <end position="468"/>
    </location>
</feature>
<keyword evidence="10" id="KW-0067">ATP-binding</keyword>
<dbReference type="Proteomes" id="UP000285961">
    <property type="component" value="Unassembled WGS sequence"/>
</dbReference>
<comment type="catalytic activity">
    <reaction evidence="1">
        <text>ATP + protein L-histidine = ADP + protein N-phospho-L-histidine.</text>
        <dbReference type="EC" id="2.7.13.3"/>
    </reaction>
</comment>
<dbReference type="InterPro" id="IPR003660">
    <property type="entry name" value="HAMP_dom"/>
</dbReference>
<gene>
    <name evidence="17" type="ORF">C4532_15500</name>
</gene>
<evidence type="ECO:0000256" key="3">
    <source>
        <dbReference type="ARBA" id="ARBA00012438"/>
    </source>
</evidence>
<keyword evidence="8" id="KW-0547">Nucleotide-binding</keyword>
<evidence type="ECO:0000256" key="12">
    <source>
        <dbReference type="ARBA" id="ARBA00023012"/>
    </source>
</evidence>
<evidence type="ECO:0000256" key="8">
    <source>
        <dbReference type="ARBA" id="ARBA00022741"/>
    </source>
</evidence>
<dbReference type="GO" id="GO:0000155">
    <property type="term" value="F:phosphorelay sensor kinase activity"/>
    <property type="evidence" value="ECO:0007669"/>
    <property type="project" value="InterPro"/>
</dbReference>
<comment type="caution">
    <text evidence="17">The sequence shown here is derived from an EMBL/GenBank/DDBJ whole genome shotgun (WGS) entry which is preliminary data.</text>
</comment>
<dbReference type="Pfam" id="PF00512">
    <property type="entry name" value="HisKA"/>
    <property type="match status" value="1"/>
</dbReference>
<dbReference type="SUPFAM" id="SSF55874">
    <property type="entry name" value="ATPase domain of HSP90 chaperone/DNA topoisomerase II/histidine kinase"/>
    <property type="match status" value="1"/>
</dbReference>
<evidence type="ECO:0000256" key="6">
    <source>
        <dbReference type="ARBA" id="ARBA00022679"/>
    </source>
</evidence>
<dbReference type="AlphaFoldDB" id="A0A419ESU4"/>
<keyword evidence="9" id="KW-0418">Kinase</keyword>
<organism evidence="17 18">
    <name type="scientific">Candidatus Abyssobacteria bacterium SURF_17</name>
    <dbReference type="NCBI Taxonomy" id="2093361"/>
    <lineage>
        <taxon>Bacteria</taxon>
        <taxon>Pseudomonadati</taxon>
        <taxon>Candidatus Hydrogenedentota</taxon>
        <taxon>Candidatus Abyssobacteria</taxon>
    </lineage>
</organism>
<sequence>MKWHKSLVFKLILCCIVLTLCLIGSIFGVLYRYQQSILAEMEQKSSEILRGLQVQLTEYETEDVPKDILGSSLSDLKSLHGVDAIIVYDSQRNLVTSIQSDQMPLLEFGAANTQVVDIQPEGGRKTTMYFQTLPLMVASKPVGYVSIALAISPQTHLVKALQSKVLVALVLLFLGTIAALCYFIFQLLKPLRAMATTCQEISEGNLHEIDIKPNASEVLTLEVKFNEMVEALRTKAKMEQMLARTQRLSALGNLAAGVAHEIGNPLNGIKLTISHLKDLFLQRELDEASFSKYADTIIKEVNRLDGIVKDFLTLARERELSLRPYRIDKLLKETVHLVEKDAQNRGLSIKASIPTYSTDTMLDPQLMKSALLNILINAMEASGAPGTINVNMAETNGQVFISISDRGQGIPLDVMDRVFDPYFSTKPSGTGLGLSLTKTIIEKHGGEIFLESREERGTTVNVSIPTRRQ</sequence>
<dbReference type="SMART" id="SM00387">
    <property type="entry name" value="HATPase_c"/>
    <property type="match status" value="1"/>
</dbReference>
<feature type="transmembrane region" description="Helical" evidence="14">
    <location>
        <begin position="165"/>
        <end position="185"/>
    </location>
</feature>
<dbReference type="PROSITE" id="PS50109">
    <property type="entry name" value="HIS_KIN"/>
    <property type="match status" value="1"/>
</dbReference>
<dbReference type="InterPro" id="IPR003594">
    <property type="entry name" value="HATPase_dom"/>
</dbReference>
<dbReference type="CDD" id="cd06225">
    <property type="entry name" value="HAMP"/>
    <property type="match status" value="1"/>
</dbReference>
<dbReference type="GO" id="GO:0005524">
    <property type="term" value="F:ATP binding"/>
    <property type="evidence" value="ECO:0007669"/>
    <property type="project" value="UniProtKB-KW"/>
</dbReference>
<keyword evidence="4" id="KW-1003">Cell membrane</keyword>
<dbReference type="Gene3D" id="1.10.287.130">
    <property type="match status" value="1"/>
</dbReference>
<keyword evidence="12" id="KW-0902">Two-component regulatory system</keyword>
<evidence type="ECO:0000256" key="9">
    <source>
        <dbReference type="ARBA" id="ARBA00022777"/>
    </source>
</evidence>
<dbReference type="PROSITE" id="PS50885">
    <property type="entry name" value="HAMP"/>
    <property type="match status" value="1"/>
</dbReference>
<feature type="transmembrane region" description="Helical" evidence="14">
    <location>
        <begin position="133"/>
        <end position="153"/>
    </location>
</feature>
<evidence type="ECO:0000256" key="10">
    <source>
        <dbReference type="ARBA" id="ARBA00022840"/>
    </source>
</evidence>
<comment type="subcellular location">
    <subcellularLocation>
        <location evidence="2">Cell membrane</location>
        <topology evidence="2">Multi-pass membrane protein</topology>
    </subcellularLocation>
</comment>
<dbReference type="SUPFAM" id="SSF47384">
    <property type="entry name" value="Homodimeric domain of signal transducing histidine kinase"/>
    <property type="match status" value="1"/>
</dbReference>
<dbReference type="Gene3D" id="6.10.340.10">
    <property type="match status" value="1"/>
</dbReference>
<evidence type="ECO:0000256" key="13">
    <source>
        <dbReference type="ARBA" id="ARBA00023136"/>
    </source>
</evidence>
<dbReference type="InterPro" id="IPR003661">
    <property type="entry name" value="HisK_dim/P_dom"/>
</dbReference>
<evidence type="ECO:0000256" key="14">
    <source>
        <dbReference type="SAM" id="Phobius"/>
    </source>
</evidence>